<dbReference type="AlphaFoldDB" id="A0AAN7BV79"/>
<evidence type="ECO:0000256" key="1">
    <source>
        <dbReference type="SAM" id="MobiDB-lite"/>
    </source>
</evidence>
<keyword evidence="3" id="KW-1185">Reference proteome</keyword>
<evidence type="ECO:0000313" key="3">
    <source>
        <dbReference type="Proteomes" id="UP001301958"/>
    </source>
</evidence>
<sequence>MAIFVDLEEDGVVLDSPQNGQVRRNDGIDVVKPFAAALISDVQKGEEAHEPEVRENPNRNSMTQAFGCYPIIHAIASNIDLNTLDSLSQTCHQIRQNLLQNRDALVKSTLHCCNENLPVDPGESLRYRARAGNWFYMEEAGRAQITGKSGQCARDLVSECRRCGTVVCRNCAIKPPAPIVLRDRHRRLCTSCVKAPLGNVVKPRLGPEVRIDSDQMERAICECGSRGVWLCQPCGRSIRSDDQEYQSIWRWRNQYTDVLGGLGTGIGEGDRGVICGRDRACCAAREKEHETDCDAQDAREAEQLLSSNSSNPSSASSSPLPWADASSSASSLAASAAPGLQRRTPSPILKPGYERHEIEGIGGVVKKKLVRMVKVGACVPEWDDERARGEIMGREVKGERRSWCGWCWRVIPSKQDYEHDRQGGAADKGKGKQL</sequence>
<accession>A0AAN7BV79</accession>
<feature type="compositionally biased region" description="Basic and acidic residues" evidence="1">
    <location>
        <begin position="292"/>
        <end position="302"/>
    </location>
</feature>
<reference evidence="2" key="1">
    <citation type="journal article" date="2023" name="Mol. Phylogenet. Evol.">
        <title>Genome-scale phylogeny and comparative genomics of the fungal order Sordariales.</title>
        <authorList>
            <person name="Hensen N."/>
            <person name="Bonometti L."/>
            <person name="Westerberg I."/>
            <person name="Brannstrom I.O."/>
            <person name="Guillou S."/>
            <person name="Cros-Aarteil S."/>
            <person name="Calhoun S."/>
            <person name="Haridas S."/>
            <person name="Kuo A."/>
            <person name="Mondo S."/>
            <person name="Pangilinan J."/>
            <person name="Riley R."/>
            <person name="LaButti K."/>
            <person name="Andreopoulos B."/>
            <person name="Lipzen A."/>
            <person name="Chen C."/>
            <person name="Yan M."/>
            <person name="Daum C."/>
            <person name="Ng V."/>
            <person name="Clum A."/>
            <person name="Steindorff A."/>
            <person name="Ohm R.A."/>
            <person name="Martin F."/>
            <person name="Silar P."/>
            <person name="Natvig D.O."/>
            <person name="Lalanne C."/>
            <person name="Gautier V."/>
            <person name="Ament-Velasquez S.L."/>
            <person name="Kruys A."/>
            <person name="Hutchinson M.I."/>
            <person name="Powell A.J."/>
            <person name="Barry K."/>
            <person name="Miller A.N."/>
            <person name="Grigoriev I.V."/>
            <person name="Debuchy R."/>
            <person name="Gladieux P."/>
            <person name="Hiltunen Thoren M."/>
            <person name="Johannesson H."/>
        </authorList>
    </citation>
    <scope>NUCLEOTIDE SEQUENCE</scope>
    <source>
        <strain evidence="2">CBS 990.96</strain>
    </source>
</reference>
<reference evidence="2" key="2">
    <citation type="submission" date="2023-05" db="EMBL/GenBank/DDBJ databases">
        <authorList>
            <consortium name="Lawrence Berkeley National Laboratory"/>
            <person name="Steindorff A."/>
            <person name="Hensen N."/>
            <person name="Bonometti L."/>
            <person name="Westerberg I."/>
            <person name="Brannstrom I.O."/>
            <person name="Guillou S."/>
            <person name="Cros-Aarteil S."/>
            <person name="Calhoun S."/>
            <person name="Haridas S."/>
            <person name="Kuo A."/>
            <person name="Mondo S."/>
            <person name="Pangilinan J."/>
            <person name="Riley R."/>
            <person name="Labutti K."/>
            <person name="Andreopoulos B."/>
            <person name="Lipzen A."/>
            <person name="Chen C."/>
            <person name="Yanf M."/>
            <person name="Daum C."/>
            <person name="Ng V."/>
            <person name="Clum A."/>
            <person name="Ohm R."/>
            <person name="Martin F."/>
            <person name="Silar P."/>
            <person name="Natvig D."/>
            <person name="Lalanne C."/>
            <person name="Gautier V."/>
            <person name="Ament-Velasquez S.L."/>
            <person name="Kruys A."/>
            <person name="Hutchinson M.I."/>
            <person name="Powell A.J."/>
            <person name="Barry K."/>
            <person name="Miller A.N."/>
            <person name="Grigoriev I.V."/>
            <person name="Debuchy R."/>
            <person name="Gladieux P."/>
            <person name="Thoren M.H."/>
            <person name="Johannesson H."/>
        </authorList>
    </citation>
    <scope>NUCLEOTIDE SEQUENCE</scope>
    <source>
        <strain evidence="2">CBS 990.96</strain>
    </source>
</reference>
<comment type="caution">
    <text evidence="2">The sequence shown here is derived from an EMBL/GenBank/DDBJ whole genome shotgun (WGS) entry which is preliminary data.</text>
</comment>
<gene>
    <name evidence="2" type="ORF">QBC38DRAFT_97122</name>
</gene>
<protein>
    <submittedName>
        <fullName evidence="2">Uncharacterized protein</fullName>
    </submittedName>
</protein>
<name>A0AAN7BV79_9PEZI</name>
<feature type="region of interest" description="Disordered" evidence="1">
    <location>
        <begin position="292"/>
        <end position="325"/>
    </location>
</feature>
<proteinExistence type="predicted"/>
<dbReference type="EMBL" id="MU865306">
    <property type="protein sequence ID" value="KAK4229598.1"/>
    <property type="molecule type" value="Genomic_DNA"/>
</dbReference>
<evidence type="ECO:0000313" key="2">
    <source>
        <dbReference type="EMBL" id="KAK4229598.1"/>
    </source>
</evidence>
<dbReference type="CDD" id="cd00065">
    <property type="entry name" value="FYVE_like_SF"/>
    <property type="match status" value="1"/>
</dbReference>
<organism evidence="2 3">
    <name type="scientific">Podospora fimiseda</name>
    <dbReference type="NCBI Taxonomy" id="252190"/>
    <lineage>
        <taxon>Eukaryota</taxon>
        <taxon>Fungi</taxon>
        <taxon>Dikarya</taxon>
        <taxon>Ascomycota</taxon>
        <taxon>Pezizomycotina</taxon>
        <taxon>Sordariomycetes</taxon>
        <taxon>Sordariomycetidae</taxon>
        <taxon>Sordariales</taxon>
        <taxon>Podosporaceae</taxon>
        <taxon>Podospora</taxon>
    </lineage>
</organism>
<feature type="compositionally biased region" description="Low complexity" evidence="1">
    <location>
        <begin position="304"/>
        <end position="325"/>
    </location>
</feature>
<dbReference type="Proteomes" id="UP001301958">
    <property type="component" value="Unassembled WGS sequence"/>
</dbReference>